<feature type="transmembrane region" description="Helical" evidence="6">
    <location>
        <begin position="6"/>
        <end position="30"/>
    </location>
</feature>
<evidence type="ECO:0000256" key="4">
    <source>
        <dbReference type="ARBA" id="ARBA00022989"/>
    </source>
</evidence>
<feature type="transmembrane region" description="Helical" evidence="6">
    <location>
        <begin position="85"/>
        <end position="105"/>
    </location>
</feature>
<dbReference type="Pfam" id="PF02683">
    <property type="entry name" value="DsbD_TM"/>
    <property type="match status" value="1"/>
</dbReference>
<protein>
    <submittedName>
        <fullName evidence="8">Cytochrome c biogenesis protein CcdA</fullName>
    </submittedName>
</protein>
<dbReference type="PANTHER" id="PTHR31272:SF4">
    <property type="entry name" value="CYTOCHROME C-TYPE BIOGENESIS PROTEIN HI_1454-RELATED"/>
    <property type="match status" value="1"/>
</dbReference>
<keyword evidence="3 6" id="KW-0812">Transmembrane</keyword>
<dbReference type="GO" id="GO:0017004">
    <property type="term" value="P:cytochrome complex assembly"/>
    <property type="evidence" value="ECO:0007669"/>
    <property type="project" value="InterPro"/>
</dbReference>
<evidence type="ECO:0000256" key="5">
    <source>
        <dbReference type="ARBA" id="ARBA00023136"/>
    </source>
</evidence>
<feature type="transmembrane region" description="Helical" evidence="6">
    <location>
        <begin position="51"/>
        <end position="73"/>
    </location>
</feature>
<evidence type="ECO:0000256" key="1">
    <source>
        <dbReference type="ARBA" id="ARBA00004141"/>
    </source>
</evidence>
<dbReference type="AlphaFoldDB" id="A0A5Q2RIQ6"/>
<dbReference type="PANTHER" id="PTHR31272">
    <property type="entry name" value="CYTOCHROME C-TYPE BIOGENESIS PROTEIN HI_1454-RELATED"/>
    <property type="match status" value="1"/>
</dbReference>
<evidence type="ECO:0000256" key="2">
    <source>
        <dbReference type="ARBA" id="ARBA00006143"/>
    </source>
</evidence>
<gene>
    <name evidence="8" type="ORF">GH723_00560</name>
</gene>
<evidence type="ECO:0000313" key="9">
    <source>
        <dbReference type="Proteomes" id="UP000334019"/>
    </source>
</evidence>
<proteinExistence type="inferred from homology"/>
<comment type="similarity">
    <text evidence="2">Belongs to the DsbD family.</text>
</comment>
<reference evidence="8 9" key="1">
    <citation type="submission" date="2019-11" db="EMBL/GenBank/DDBJ databases">
        <authorList>
            <person name="He Y."/>
        </authorList>
    </citation>
    <scope>NUCLEOTIDE SEQUENCE [LARGE SCALE GENOMIC DNA]</scope>
    <source>
        <strain evidence="8 9">SCSIO 58843</strain>
    </source>
</reference>
<comment type="subcellular location">
    <subcellularLocation>
        <location evidence="1">Membrane</location>
        <topology evidence="1">Multi-pass membrane protein</topology>
    </subcellularLocation>
</comment>
<dbReference type="Proteomes" id="UP000334019">
    <property type="component" value="Chromosome"/>
</dbReference>
<feature type="transmembrane region" description="Helical" evidence="6">
    <location>
        <begin position="126"/>
        <end position="150"/>
    </location>
</feature>
<sequence length="289" mass="30064">MIDAELAYAFTLGMVAAVNPCGFAMLPAYLSYFLGLDGAPQDSRASAPRAIGVALSVTAGFVVVFGVIGLAITQLSLSIFDALPWVTMIIGAGLVVLGIAMLRGFQLSLRLPKVQMGTGGRELSSMFLFGISYALVSLSCTIGLFLPVIAPTVRSNNLVAGVAGFVMYAVGMGLVLSAITVALALAKGGLVRNLRRAQPHINKVSGALLVLAGTYLAYYGYWAVRVLDDPTNPPPSGPVDLVTGLSNDIRHWITDIGPERIGVVLGAAVAIAVVLAVGLRRPTPRAPES</sequence>
<dbReference type="GO" id="GO:0016020">
    <property type="term" value="C:membrane"/>
    <property type="evidence" value="ECO:0007669"/>
    <property type="project" value="UniProtKB-SubCell"/>
</dbReference>
<evidence type="ECO:0000313" key="8">
    <source>
        <dbReference type="EMBL" id="QGG93720.1"/>
    </source>
</evidence>
<feature type="transmembrane region" description="Helical" evidence="6">
    <location>
        <begin position="162"/>
        <end position="185"/>
    </location>
</feature>
<dbReference type="RefSeq" id="WP_153757826.1">
    <property type="nucleotide sequence ID" value="NZ_CP045851.1"/>
</dbReference>
<evidence type="ECO:0000256" key="6">
    <source>
        <dbReference type="SAM" id="Phobius"/>
    </source>
</evidence>
<dbReference type="EMBL" id="CP045851">
    <property type="protein sequence ID" value="QGG93720.1"/>
    <property type="molecule type" value="Genomic_DNA"/>
</dbReference>
<name>A0A5Q2RIQ6_9ACTN</name>
<feature type="domain" description="Cytochrome C biogenesis protein transmembrane" evidence="7">
    <location>
        <begin position="6"/>
        <end position="182"/>
    </location>
</feature>
<feature type="transmembrane region" description="Helical" evidence="6">
    <location>
        <begin position="206"/>
        <end position="224"/>
    </location>
</feature>
<feature type="transmembrane region" description="Helical" evidence="6">
    <location>
        <begin position="261"/>
        <end position="279"/>
    </location>
</feature>
<dbReference type="InterPro" id="IPR003834">
    <property type="entry name" value="Cyt_c_assmbl_TM_dom"/>
</dbReference>
<dbReference type="KEGG" id="atq:GH723_00560"/>
<accession>A0A5Q2RIQ6</accession>
<keyword evidence="5 6" id="KW-0472">Membrane</keyword>
<evidence type="ECO:0000256" key="3">
    <source>
        <dbReference type="ARBA" id="ARBA00022692"/>
    </source>
</evidence>
<dbReference type="InterPro" id="IPR051790">
    <property type="entry name" value="Cytochrome_c-biogenesis_DsbD"/>
</dbReference>
<evidence type="ECO:0000259" key="7">
    <source>
        <dbReference type="Pfam" id="PF02683"/>
    </source>
</evidence>
<organism evidence="8 9">
    <name type="scientific">Actinomarinicola tropica</name>
    <dbReference type="NCBI Taxonomy" id="2789776"/>
    <lineage>
        <taxon>Bacteria</taxon>
        <taxon>Bacillati</taxon>
        <taxon>Actinomycetota</taxon>
        <taxon>Acidimicrobiia</taxon>
        <taxon>Acidimicrobiales</taxon>
        <taxon>Iamiaceae</taxon>
        <taxon>Actinomarinicola</taxon>
    </lineage>
</organism>
<keyword evidence="4 6" id="KW-1133">Transmembrane helix</keyword>
<keyword evidence="9" id="KW-1185">Reference proteome</keyword>